<protein>
    <submittedName>
        <fullName evidence="2">Uncharacterized protein</fullName>
    </submittedName>
</protein>
<dbReference type="RefSeq" id="WP_226747871.1">
    <property type="nucleotide sequence ID" value="NZ_JAJATZ010000003.1"/>
</dbReference>
<comment type="caution">
    <text evidence="2">The sequence shown here is derived from an EMBL/GenBank/DDBJ whole genome shotgun (WGS) entry which is preliminary data.</text>
</comment>
<sequence length="119" mass="13295">MTHLRIVADTSAPQSSDTRKRAPLSRSEVSVRRDGNVLYLRPAAAGTFKAWFAGALADWLRATYDSPEHVAAAFTVRSSTAWSWWNGDNKASGDAVIRMAMEHPEIADWFRDAWARCRA</sequence>
<gene>
    <name evidence="2" type="ORF">LGQ03_07295</name>
</gene>
<feature type="region of interest" description="Disordered" evidence="1">
    <location>
        <begin position="1"/>
        <end position="27"/>
    </location>
</feature>
<reference evidence="2" key="1">
    <citation type="submission" date="2021-10" db="EMBL/GenBank/DDBJ databases">
        <title>Loktanella gaetbuli sp. nov., isolated from a tidal flat.</title>
        <authorList>
            <person name="Park S."/>
            <person name="Yoon J.-H."/>
        </authorList>
    </citation>
    <scope>NUCLEOTIDE SEQUENCE</scope>
    <source>
        <strain evidence="2">TSTF-M6</strain>
    </source>
</reference>
<organism evidence="2 3">
    <name type="scientific">Loktanella gaetbuli</name>
    <dbReference type="NCBI Taxonomy" id="2881335"/>
    <lineage>
        <taxon>Bacteria</taxon>
        <taxon>Pseudomonadati</taxon>
        <taxon>Pseudomonadota</taxon>
        <taxon>Alphaproteobacteria</taxon>
        <taxon>Rhodobacterales</taxon>
        <taxon>Roseobacteraceae</taxon>
        <taxon>Loktanella</taxon>
    </lineage>
</organism>
<accession>A0ABS8BU79</accession>
<proteinExistence type="predicted"/>
<name>A0ABS8BU79_9RHOB</name>
<dbReference type="EMBL" id="JAJATZ010000003">
    <property type="protein sequence ID" value="MCB5199041.1"/>
    <property type="molecule type" value="Genomic_DNA"/>
</dbReference>
<dbReference type="Proteomes" id="UP001138961">
    <property type="component" value="Unassembled WGS sequence"/>
</dbReference>
<evidence type="ECO:0000256" key="1">
    <source>
        <dbReference type="SAM" id="MobiDB-lite"/>
    </source>
</evidence>
<evidence type="ECO:0000313" key="2">
    <source>
        <dbReference type="EMBL" id="MCB5199041.1"/>
    </source>
</evidence>
<evidence type="ECO:0000313" key="3">
    <source>
        <dbReference type="Proteomes" id="UP001138961"/>
    </source>
</evidence>
<keyword evidence="3" id="KW-1185">Reference proteome</keyword>